<protein>
    <recommendedName>
        <fullName evidence="1">JmjC domain-containing protein</fullName>
    </recommendedName>
</protein>
<dbReference type="InterPro" id="IPR014710">
    <property type="entry name" value="RmlC-like_jellyroll"/>
</dbReference>
<proteinExistence type="predicted"/>
<organism evidence="2">
    <name type="scientific">Arcella intermedia</name>
    <dbReference type="NCBI Taxonomy" id="1963864"/>
    <lineage>
        <taxon>Eukaryota</taxon>
        <taxon>Amoebozoa</taxon>
        <taxon>Tubulinea</taxon>
        <taxon>Elardia</taxon>
        <taxon>Arcellinida</taxon>
        <taxon>Sphaerothecina</taxon>
        <taxon>Arcellidae</taxon>
        <taxon>Arcella</taxon>
    </lineage>
</organism>
<dbReference type="SUPFAM" id="SSF51197">
    <property type="entry name" value="Clavaminate synthase-like"/>
    <property type="match status" value="1"/>
</dbReference>
<dbReference type="InterPro" id="IPR003347">
    <property type="entry name" value="JmjC_dom"/>
</dbReference>
<dbReference type="SMART" id="SM00558">
    <property type="entry name" value="JmjC"/>
    <property type="match status" value="1"/>
</dbReference>
<accession>A0A6B2L6Y7</accession>
<dbReference type="InterPro" id="IPR041667">
    <property type="entry name" value="Cupin_8"/>
</dbReference>
<dbReference type="AlphaFoldDB" id="A0A6B2L6Y7"/>
<evidence type="ECO:0000259" key="1">
    <source>
        <dbReference type="PROSITE" id="PS51184"/>
    </source>
</evidence>
<reference evidence="2" key="1">
    <citation type="journal article" date="2020" name="J. Eukaryot. Microbiol.">
        <title>De novo Sequencing, Assembly and Annotation of the Transcriptome for the Free-Living Testate Amoeba Arcella intermedia.</title>
        <authorList>
            <person name="Ribeiro G.M."/>
            <person name="Porfirio-Sousa A.L."/>
            <person name="Maurer-Alcala X.X."/>
            <person name="Katz L.A."/>
            <person name="Lahr D.J.G."/>
        </authorList>
    </citation>
    <scope>NUCLEOTIDE SEQUENCE</scope>
</reference>
<dbReference type="PANTHER" id="PTHR12461">
    <property type="entry name" value="HYPOXIA-INDUCIBLE FACTOR 1 ALPHA INHIBITOR-RELATED"/>
    <property type="match status" value="1"/>
</dbReference>
<dbReference type="Gene3D" id="2.60.120.10">
    <property type="entry name" value="Jelly Rolls"/>
    <property type="match status" value="1"/>
</dbReference>
<evidence type="ECO:0000313" key="2">
    <source>
        <dbReference type="EMBL" id="NDV32724.1"/>
    </source>
</evidence>
<dbReference type="PROSITE" id="PS51184">
    <property type="entry name" value="JMJC"/>
    <property type="match status" value="1"/>
</dbReference>
<dbReference type="Pfam" id="PF13621">
    <property type="entry name" value="Cupin_8"/>
    <property type="match status" value="1"/>
</dbReference>
<feature type="domain" description="JmjC" evidence="1">
    <location>
        <begin position="64"/>
        <end position="219"/>
    </location>
</feature>
<dbReference type="EMBL" id="GIBP01003755">
    <property type="protein sequence ID" value="NDV32724.1"/>
    <property type="molecule type" value="Transcribed_RNA"/>
</dbReference>
<name>A0A6B2L6Y7_9EUKA</name>
<sequence>MFEVKTNDSPVFRYFNKEKVLGSLMNSEPDIFEKTQRDWPKVIKLTVKDFWLKIFGASEQEKNVYYYFSTLVEHIPALLKDIPNVEYLRVKEGEEGFEINIWLGQNGVVAQTHYDESHNYYAQIYGKKKFILSPPEEYKKLNLYPKLHPGQRESQIDWNKENEEGITITAEEIILSPGDLLYIPPYWFHRVYAVGESISINVWSESSEGDVRYIIEHLPLPFEEDWSSEELSVAIKYFFNELLYQAFNSLDLLQELQKRYLSIFKKDMIECPPFIFKDLKFIDECTHQFKTGEHIPNILKELNTINNKAIQEQITLAYMELVISSLLGIQNSYCYISNFLAH</sequence>
<dbReference type="PANTHER" id="PTHR12461:SF105">
    <property type="entry name" value="HYPOXIA-INDUCIBLE FACTOR 1-ALPHA INHIBITOR"/>
    <property type="match status" value="1"/>
</dbReference>